<evidence type="ECO:0000313" key="6">
    <source>
        <dbReference type="Proteomes" id="UP000256869"/>
    </source>
</evidence>
<dbReference type="PROSITE" id="PS01124">
    <property type="entry name" value="HTH_ARAC_FAMILY_2"/>
    <property type="match status" value="1"/>
</dbReference>
<dbReference type="Pfam" id="PF12833">
    <property type="entry name" value="HTH_18"/>
    <property type="match status" value="1"/>
</dbReference>
<dbReference type="RefSeq" id="WP_115995414.1">
    <property type="nucleotide sequence ID" value="NZ_QRDY01000025.1"/>
</dbReference>
<keyword evidence="3" id="KW-0804">Transcription</keyword>
<gene>
    <name evidence="5" type="ORF">DFP95_12526</name>
</gene>
<dbReference type="AlphaFoldDB" id="A0A3D9HZS0"/>
<dbReference type="InterPro" id="IPR020449">
    <property type="entry name" value="Tscrpt_reg_AraC-type_HTH"/>
</dbReference>
<protein>
    <submittedName>
        <fullName evidence="5">AraC-like DNA-binding protein</fullName>
    </submittedName>
</protein>
<dbReference type="Pfam" id="PF02311">
    <property type="entry name" value="AraC_binding"/>
    <property type="match status" value="1"/>
</dbReference>
<dbReference type="PANTHER" id="PTHR43280:SF28">
    <property type="entry name" value="HTH-TYPE TRANSCRIPTIONAL ACTIVATOR RHAS"/>
    <property type="match status" value="1"/>
</dbReference>
<keyword evidence="6" id="KW-1185">Reference proteome</keyword>
<evidence type="ECO:0000259" key="4">
    <source>
        <dbReference type="PROSITE" id="PS01124"/>
    </source>
</evidence>
<dbReference type="Gene3D" id="1.10.10.60">
    <property type="entry name" value="Homeodomain-like"/>
    <property type="match status" value="2"/>
</dbReference>
<dbReference type="PRINTS" id="PR00032">
    <property type="entry name" value="HTHARAC"/>
</dbReference>
<dbReference type="OrthoDB" id="182534at2"/>
<keyword evidence="1" id="KW-0805">Transcription regulation</keyword>
<dbReference type="InterPro" id="IPR011051">
    <property type="entry name" value="RmlC_Cupin_sf"/>
</dbReference>
<evidence type="ECO:0000256" key="1">
    <source>
        <dbReference type="ARBA" id="ARBA00023015"/>
    </source>
</evidence>
<evidence type="ECO:0000256" key="3">
    <source>
        <dbReference type="ARBA" id="ARBA00023163"/>
    </source>
</evidence>
<dbReference type="GO" id="GO:0003700">
    <property type="term" value="F:DNA-binding transcription factor activity"/>
    <property type="evidence" value="ECO:0007669"/>
    <property type="project" value="InterPro"/>
</dbReference>
<evidence type="ECO:0000256" key="2">
    <source>
        <dbReference type="ARBA" id="ARBA00023125"/>
    </source>
</evidence>
<evidence type="ECO:0000313" key="5">
    <source>
        <dbReference type="EMBL" id="RED54406.1"/>
    </source>
</evidence>
<accession>A0A3D9HZS0</accession>
<dbReference type="GO" id="GO:0043565">
    <property type="term" value="F:sequence-specific DNA binding"/>
    <property type="evidence" value="ECO:0007669"/>
    <property type="project" value="InterPro"/>
</dbReference>
<proteinExistence type="predicted"/>
<dbReference type="SUPFAM" id="SSF51182">
    <property type="entry name" value="RmlC-like cupins"/>
    <property type="match status" value="1"/>
</dbReference>
<dbReference type="Gene3D" id="2.60.120.10">
    <property type="entry name" value="Jelly Rolls"/>
    <property type="match status" value="1"/>
</dbReference>
<dbReference type="InterPro" id="IPR009057">
    <property type="entry name" value="Homeodomain-like_sf"/>
</dbReference>
<name>A0A3D9HZS0_9BACL</name>
<dbReference type="SMART" id="SM00342">
    <property type="entry name" value="HTH_ARAC"/>
    <property type="match status" value="1"/>
</dbReference>
<comment type="caution">
    <text evidence="5">The sequence shown here is derived from an EMBL/GenBank/DDBJ whole genome shotgun (WGS) entry which is preliminary data.</text>
</comment>
<dbReference type="InterPro" id="IPR003313">
    <property type="entry name" value="AraC-bd"/>
</dbReference>
<feature type="domain" description="HTH araC/xylS-type" evidence="4">
    <location>
        <begin position="193"/>
        <end position="291"/>
    </location>
</feature>
<dbReference type="PANTHER" id="PTHR43280">
    <property type="entry name" value="ARAC-FAMILY TRANSCRIPTIONAL REGULATOR"/>
    <property type="match status" value="1"/>
</dbReference>
<dbReference type="InterPro" id="IPR018060">
    <property type="entry name" value="HTH_AraC"/>
</dbReference>
<dbReference type="InterPro" id="IPR014710">
    <property type="entry name" value="RmlC-like_jellyroll"/>
</dbReference>
<keyword evidence="2 5" id="KW-0238">DNA-binding</keyword>
<dbReference type="Proteomes" id="UP000256869">
    <property type="component" value="Unassembled WGS sequence"/>
</dbReference>
<organism evidence="5 6">
    <name type="scientific">Cohnella lupini</name>
    <dbReference type="NCBI Taxonomy" id="1294267"/>
    <lineage>
        <taxon>Bacteria</taxon>
        <taxon>Bacillati</taxon>
        <taxon>Bacillota</taxon>
        <taxon>Bacilli</taxon>
        <taxon>Bacillales</taxon>
        <taxon>Paenibacillaceae</taxon>
        <taxon>Cohnella</taxon>
    </lineage>
</organism>
<reference evidence="5 6" key="1">
    <citation type="submission" date="2018-07" db="EMBL/GenBank/DDBJ databases">
        <title>Genomic Encyclopedia of Type Strains, Phase III (KMG-III): the genomes of soil and plant-associated and newly described type strains.</title>
        <authorList>
            <person name="Whitman W."/>
        </authorList>
    </citation>
    <scope>NUCLEOTIDE SEQUENCE [LARGE SCALE GENOMIC DNA]</scope>
    <source>
        <strain evidence="5 6">CECT 8236</strain>
    </source>
</reference>
<dbReference type="EMBL" id="QRDY01000025">
    <property type="protein sequence ID" value="RED54406.1"/>
    <property type="molecule type" value="Genomic_DNA"/>
</dbReference>
<dbReference type="SUPFAM" id="SSF46689">
    <property type="entry name" value="Homeodomain-like"/>
    <property type="match status" value="2"/>
</dbReference>
<sequence length="294" mass="33741">MVKRTIEVSPAHIFFEEPLPYFVNRVEESYELHFHAHEFTEICYVGEGGGFHYIEDKTVPVSRGDLFILPLGTSHVFRPFSPNGRTPLVVYNFIFVAQRVAETLRHWPELTASLETRQLLNLEHGQSEWRHIRDTSGAFHTFFTDAYREFRLRQTGFVPRMHALFIVLLTEIERHLEAAGGNRAPGAAHRLIGNALALIHRTDASGITAARAAEASQMSERHFHRVFVKATGFTFNQYVQNARIERSCDLLRTTRMTVSEIVEAIGYQDKGYFLELFKRKTGQTPRAYRDGSNN</sequence>